<comment type="caution">
    <text evidence="2">The sequence shown here is derived from an EMBL/GenBank/DDBJ whole genome shotgun (WGS) entry which is preliminary data.</text>
</comment>
<dbReference type="PANTHER" id="PTHR43245:SF55">
    <property type="entry name" value="NAD(P)-BINDING DOMAIN-CONTAINING PROTEIN"/>
    <property type="match status" value="1"/>
</dbReference>
<dbReference type="EC" id="5.1.3.2" evidence="2"/>
<dbReference type="InterPro" id="IPR001509">
    <property type="entry name" value="Epimerase_deHydtase"/>
</dbReference>
<dbReference type="InterPro" id="IPR050177">
    <property type="entry name" value="Lipid_A_modif_metabolic_enz"/>
</dbReference>
<sequence>MRIAVTGSSGKLGRAAVDHLREAGHDVIGFDSTGERGPDFVQIDMTDYGQVADAVAGVEERVSGLDAIVHLAATPAPGIRPDTALIQDNLAMTINVVQAARRAGVPRIVHASSETLLGLPLTEAPPYAPIDEAAETRPNFMYAIGKHLEEELARKIMRVEAALTITGLRFSNVKAPEDYAEFESWQDDASVRRWNLWGYIDRRDGAHAIERALVTERSRYESYIIAAADTVMRRDSADLLAEEFPGVELARPVTGRETLLSIEKARAELGYSPQHSWLDHV</sequence>
<dbReference type="AlphaFoldDB" id="A0A839ECB9"/>
<proteinExistence type="predicted"/>
<evidence type="ECO:0000313" key="2">
    <source>
        <dbReference type="EMBL" id="MBA8848092.1"/>
    </source>
</evidence>
<name>A0A839ECB9_9MICO</name>
<evidence type="ECO:0000313" key="3">
    <source>
        <dbReference type="Proteomes" id="UP000585905"/>
    </source>
</evidence>
<dbReference type="Gene3D" id="3.40.50.720">
    <property type="entry name" value="NAD(P)-binding Rossmann-like Domain"/>
    <property type="match status" value="1"/>
</dbReference>
<organism evidence="2 3">
    <name type="scientific">Microcella alkalica</name>
    <dbReference type="NCBI Taxonomy" id="355930"/>
    <lineage>
        <taxon>Bacteria</taxon>
        <taxon>Bacillati</taxon>
        <taxon>Actinomycetota</taxon>
        <taxon>Actinomycetes</taxon>
        <taxon>Micrococcales</taxon>
        <taxon>Microbacteriaceae</taxon>
        <taxon>Microcella</taxon>
    </lineage>
</organism>
<protein>
    <submittedName>
        <fullName evidence="2">UDP-glucose 4-epimerase</fullName>
        <ecNumber evidence="2">5.1.3.2</ecNumber>
    </submittedName>
</protein>
<dbReference type="PANTHER" id="PTHR43245">
    <property type="entry name" value="BIFUNCTIONAL POLYMYXIN RESISTANCE PROTEIN ARNA"/>
    <property type="match status" value="1"/>
</dbReference>
<dbReference type="GO" id="GO:0003978">
    <property type="term" value="F:UDP-glucose 4-epimerase activity"/>
    <property type="evidence" value="ECO:0007669"/>
    <property type="project" value="UniProtKB-EC"/>
</dbReference>
<gene>
    <name evidence="2" type="ORF">FHX53_001691</name>
</gene>
<dbReference type="Proteomes" id="UP000585905">
    <property type="component" value="Unassembled WGS sequence"/>
</dbReference>
<accession>A0A839ECB9</accession>
<dbReference type="EMBL" id="JACGWX010000004">
    <property type="protein sequence ID" value="MBA8848092.1"/>
    <property type="molecule type" value="Genomic_DNA"/>
</dbReference>
<feature type="domain" description="NAD-dependent epimerase/dehydratase" evidence="1">
    <location>
        <begin position="3"/>
        <end position="182"/>
    </location>
</feature>
<dbReference type="SUPFAM" id="SSF51735">
    <property type="entry name" value="NAD(P)-binding Rossmann-fold domains"/>
    <property type="match status" value="1"/>
</dbReference>
<keyword evidence="2" id="KW-0413">Isomerase</keyword>
<dbReference type="InterPro" id="IPR036291">
    <property type="entry name" value="NAD(P)-bd_dom_sf"/>
</dbReference>
<keyword evidence="3" id="KW-1185">Reference proteome</keyword>
<evidence type="ECO:0000259" key="1">
    <source>
        <dbReference type="Pfam" id="PF01370"/>
    </source>
</evidence>
<dbReference type="RefSeq" id="WP_182490914.1">
    <property type="nucleotide sequence ID" value="NZ_BAAAOV010000024.1"/>
</dbReference>
<dbReference type="Pfam" id="PF01370">
    <property type="entry name" value="Epimerase"/>
    <property type="match status" value="1"/>
</dbReference>
<reference evidence="2 3" key="1">
    <citation type="submission" date="2020-07" db="EMBL/GenBank/DDBJ databases">
        <title>Sequencing the genomes of 1000 actinobacteria strains.</title>
        <authorList>
            <person name="Klenk H.-P."/>
        </authorList>
    </citation>
    <scope>NUCLEOTIDE SEQUENCE [LARGE SCALE GENOMIC DNA]</scope>
    <source>
        <strain evidence="2 3">DSM 19663</strain>
    </source>
</reference>